<proteinExistence type="predicted"/>
<reference evidence="2 3" key="1">
    <citation type="submission" date="2014-03" db="EMBL/GenBank/DDBJ databases">
        <title>Draft genome of the hookworm Oesophagostomum dentatum.</title>
        <authorList>
            <person name="Mitreva M."/>
        </authorList>
    </citation>
    <scope>NUCLEOTIDE SEQUENCE [LARGE SCALE GENOMIC DNA]</scope>
    <source>
        <strain evidence="2 3">OD-Hann</strain>
    </source>
</reference>
<dbReference type="OrthoDB" id="5851072at2759"/>
<gene>
    <name evidence="2" type="ORF">OESDEN_22336</name>
</gene>
<protein>
    <submittedName>
        <fullName evidence="2">Uncharacterized protein</fullName>
    </submittedName>
</protein>
<evidence type="ECO:0000313" key="3">
    <source>
        <dbReference type="Proteomes" id="UP000053660"/>
    </source>
</evidence>
<organism evidence="2 3">
    <name type="scientific">Oesophagostomum dentatum</name>
    <name type="common">Nodular worm</name>
    <dbReference type="NCBI Taxonomy" id="61180"/>
    <lineage>
        <taxon>Eukaryota</taxon>
        <taxon>Metazoa</taxon>
        <taxon>Ecdysozoa</taxon>
        <taxon>Nematoda</taxon>
        <taxon>Chromadorea</taxon>
        <taxon>Rhabditida</taxon>
        <taxon>Rhabditina</taxon>
        <taxon>Rhabditomorpha</taxon>
        <taxon>Strongyloidea</taxon>
        <taxon>Strongylidae</taxon>
        <taxon>Oesophagostomum</taxon>
    </lineage>
</organism>
<evidence type="ECO:0000256" key="1">
    <source>
        <dbReference type="SAM" id="MobiDB-lite"/>
    </source>
</evidence>
<sequence>MSRVSDTPYHKLIAAPIASLNSLMIQCSPTIPSTAGSHIPVADLTSSLACSLLSCSIPTATVITPPPPYHSINHHHNMRPLFDMHNAAAITESDADVLGLSQSTKEVSIQDSDSDQGDKPLDLSLKSTGSLYSPTTSRPSVI</sequence>
<feature type="compositionally biased region" description="Polar residues" evidence="1">
    <location>
        <begin position="125"/>
        <end position="142"/>
    </location>
</feature>
<accession>A0A0B1RZE7</accession>
<dbReference type="AlphaFoldDB" id="A0A0B1RZE7"/>
<feature type="compositionally biased region" description="Polar residues" evidence="1">
    <location>
        <begin position="101"/>
        <end position="111"/>
    </location>
</feature>
<keyword evidence="3" id="KW-1185">Reference proteome</keyword>
<dbReference type="Proteomes" id="UP000053660">
    <property type="component" value="Unassembled WGS sequence"/>
</dbReference>
<feature type="region of interest" description="Disordered" evidence="1">
    <location>
        <begin position="101"/>
        <end position="142"/>
    </location>
</feature>
<name>A0A0B1RZE7_OESDE</name>
<feature type="non-terminal residue" evidence="2">
    <location>
        <position position="142"/>
    </location>
</feature>
<dbReference type="EMBL" id="KN610164">
    <property type="protein sequence ID" value="KHJ78044.1"/>
    <property type="molecule type" value="Genomic_DNA"/>
</dbReference>
<evidence type="ECO:0000313" key="2">
    <source>
        <dbReference type="EMBL" id="KHJ78044.1"/>
    </source>
</evidence>